<evidence type="ECO:0000259" key="1">
    <source>
        <dbReference type="Pfam" id="PF00144"/>
    </source>
</evidence>
<protein>
    <submittedName>
        <fullName evidence="2">CubicO group peptidase (Beta-lactamase class C family)</fullName>
    </submittedName>
</protein>
<keyword evidence="3" id="KW-1185">Reference proteome</keyword>
<sequence>METVHQERRAVLRALTLAVPLGMTLPLAGCGGSDAEAATAPSMLPGTTWERYAKPEDAGFSSASVKAFETALYPLETTSAMIVRNGKIAYSYSNIDDVAYLASARKSIVSMLYGKYVANGTINLDATLGSLGIDDNAGLLPIEKTARIRDLLTARSGVYHPAGSPGSAAGIPERGTVTPGTKFIYNNWDFNVVGFLFEKLTGRTIFDAFKTDLADPLGFEDYDASRQRMLGFKTNVSRYLAYHFFLSGRDMARLGVLMANGGRWNDTQLVPADWVAQSTQLRVPRSDIAGEADNGYGYLWWIPTATRTSADWRNAFLANGNYGQFILVLPAINTVIVHRRSVSDEFAVARNLGDTPVNKAGVSSTDFLKLVDGVLKDHV</sequence>
<dbReference type="Proteomes" id="UP000542125">
    <property type="component" value="Unassembled WGS sequence"/>
</dbReference>
<reference evidence="2 3" key="1">
    <citation type="submission" date="2020-07" db="EMBL/GenBank/DDBJ databases">
        <title>Genomic Encyclopedia of Type Strains, Phase IV (KMG-V): Genome sequencing to study the core and pangenomes of soil and plant-associated prokaryotes.</title>
        <authorList>
            <person name="Whitman W."/>
        </authorList>
    </citation>
    <scope>NUCLEOTIDE SEQUENCE [LARGE SCALE GENOMIC DNA]</scope>
    <source>
        <strain evidence="2 3">SAS40</strain>
    </source>
</reference>
<dbReference type="RefSeq" id="WP_218863154.1">
    <property type="nucleotide sequence ID" value="NZ_JACBYR010000001.1"/>
</dbReference>
<gene>
    <name evidence="2" type="ORF">FHW18_001482</name>
</gene>
<dbReference type="InterPro" id="IPR050789">
    <property type="entry name" value="Diverse_Enzym_Activities"/>
</dbReference>
<dbReference type="PANTHER" id="PTHR43283">
    <property type="entry name" value="BETA-LACTAMASE-RELATED"/>
    <property type="match status" value="1"/>
</dbReference>
<dbReference type="InterPro" id="IPR012338">
    <property type="entry name" value="Beta-lactam/transpept-like"/>
</dbReference>
<dbReference type="PANTHER" id="PTHR43283:SF7">
    <property type="entry name" value="BETA-LACTAMASE-RELATED DOMAIN-CONTAINING PROTEIN"/>
    <property type="match status" value="1"/>
</dbReference>
<comment type="caution">
    <text evidence="2">The sequence shown here is derived from an EMBL/GenBank/DDBJ whole genome shotgun (WGS) entry which is preliminary data.</text>
</comment>
<organism evidence="2 3">
    <name type="scientific">Pigmentiphaga litoralis</name>
    <dbReference type="NCBI Taxonomy" id="516702"/>
    <lineage>
        <taxon>Bacteria</taxon>
        <taxon>Pseudomonadati</taxon>
        <taxon>Pseudomonadota</taxon>
        <taxon>Betaproteobacteria</taxon>
        <taxon>Burkholderiales</taxon>
        <taxon>Alcaligenaceae</taxon>
        <taxon>Pigmentiphaga</taxon>
    </lineage>
</organism>
<accession>A0A7Y9ISF0</accession>
<proteinExistence type="predicted"/>
<dbReference type="AlphaFoldDB" id="A0A7Y9ISF0"/>
<evidence type="ECO:0000313" key="2">
    <source>
        <dbReference type="EMBL" id="NYE82211.1"/>
    </source>
</evidence>
<evidence type="ECO:0000313" key="3">
    <source>
        <dbReference type="Proteomes" id="UP000542125"/>
    </source>
</evidence>
<dbReference type="InterPro" id="IPR001466">
    <property type="entry name" value="Beta-lactam-related"/>
</dbReference>
<dbReference type="Pfam" id="PF00144">
    <property type="entry name" value="Beta-lactamase"/>
    <property type="match status" value="1"/>
</dbReference>
<name>A0A7Y9ISF0_9BURK</name>
<dbReference type="SUPFAM" id="SSF56601">
    <property type="entry name" value="beta-lactamase/transpeptidase-like"/>
    <property type="match status" value="1"/>
</dbReference>
<dbReference type="EMBL" id="JACBYR010000001">
    <property type="protein sequence ID" value="NYE82211.1"/>
    <property type="molecule type" value="Genomic_DNA"/>
</dbReference>
<dbReference type="Gene3D" id="3.40.710.10">
    <property type="entry name" value="DD-peptidase/beta-lactamase superfamily"/>
    <property type="match status" value="1"/>
</dbReference>
<feature type="domain" description="Beta-lactamase-related" evidence="1">
    <location>
        <begin position="79"/>
        <end position="337"/>
    </location>
</feature>